<dbReference type="OrthoDB" id="9812068at2"/>
<dbReference type="InterPro" id="IPR029045">
    <property type="entry name" value="ClpP/crotonase-like_dom_sf"/>
</dbReference>
<reference evidence="7 8" key="1">
    <citation type="submission" date="2013-06" db="EMBL/GenBank/DDBJ databases">
        <authorList>
            <person name="Weinstock G."/>
            <person name="Sodergren E."/>
            <person name="Clifton S."/>
            <person name="Fulton L."/>
            <person name="Fulton B."/>
            <person name="Courtney L."/>
            <person name="Fronick C."/>
            <person name="Harrison M."/>
            <person name="Strong C."/>
            <person name="Farmer C."/>
            <person name="Delahaunty K."/>
            <person name="Markovic C."/>
            <person name="Hall O."/>
            <person name="Minx P."/>
            <person name="Tomlinson C."/>
            <person name="Mitreva M."/>
            <person name="Nelson J."/>
            <person name="Hou S."/>
            <person name="Wollam A."/>
            <person name="Pepin K.H."/>
            <person name="Johnson M."/>
            <person name="Bhonagiri V."/>
            <person name="Nash W.E."/>
            <person name="Warren W."/>
            <person name="Chinwalla A."/>
            <person name="Mardis E.R."/>
            <person name="Wilson R.K."/>
        </authorList>
    </citation>
    <scope>NUCLEOTIDE SEQUENCE [LARGE SCALE GENOMIC DNA]</scope>
    <source>
        <strain evidence="7 8">ATCC 51271</strain>
    </source>
</reference>
<dbReference type="GO" id="GO:0007165">
    <property type="term" value="P:signal transduction"/>
    <property type="evidence" value="ECO:0007669"/>
    <property type="project" value="TreeGrafter"/>
</dbReference>
<dbReference type="Gene3D" id="3.30.750.44">
    <property type="match status" value="1"/>
</dbReference>
<gene>
    <name evidence="7" type="ORF">GCWU0000282_002797</name>
</gene>
<dbReference type="NCBIfam" id="TIGR00225">
    <property type="entry name" value="prc"/>
    <property type="match status" value="1"/>
</dbReference>
<dbReference type="eggNOG" id="COG0793">
    <property type="taxonomic scope" value="Bacteria"/>
</dbReference>
<name>V2XIH4_9FIRM</name>
<evidence type="ECO:0000313" key="7">
    <source>
        <dbReference type="EMBL" id="ESL01979.1"/>
    </source>
</evidence>
<dbReference type="GO" id="GO:0004175">
    <property type="term" value="F:endopeptidase activity"/>
    <property type="evidence" value="ECO:0007669"/>
    <property type="project" value="TreeGrafter"/>
</dbReference>
<dbReference type="SUPFAM" id="SSF52096">
    <property type="entry name" value="ClpP/crotonase"/>
    <property type="match status" value="1"/>
</dbReference>
<dbReference type="GO" id="GO:0030288">
    <property type="term" value="C:outer membrane-bounded periplasmic space"/>
    <property type="evidence" value="ECO:0007669"/>
    <property type="project" value="TreeGrafter"/>
</dbReference>
<dbReference type="EMBL" id="ACIL03000017">
    <property type="protein sequence ID" value="ESL01979.1"/>
    <property type="molecule type" value="Genomic_DNA"/>
</dbReference>
<dbReference type="SMART" id="SM00228">
    <property type="entry name" value="PDZ"/>
    <property type="match status" value="1"/>
</dbReference>
<dbReference type="SMART" id="SM00245">
    <property type="entry name" value="TSPc"/>
    <property type="match status" value="1"/>
</dbReference>
<evidence type="ECO:0000259" key="6">
    <source>
        <dbReference type="PROSITE" id="PS50106"/>
    </source>
</evidence>
<dbReference type="PROSITE" id="PS50106">
    <property type="entry name" value="PDZ"/>
    <property type="match status" value="1"/>
</dbReference>
<evidence type="ECO:0000313" key="8">
    <source>
        <dbReference type="Proteomes" id="UP000018227"/>
    </source>
</evidence>
<dbReference type="Pfam" id="PF13180">
    <property type="entry name" value="PDZ_2"/>
    <property type="match status" value="1"/>
</dbReference>
<keyword evidence="2 5" id="KW-0645">Protease</keyword>
<dbReference type="PANTHER" id="PTHR32060:SF30">
    <property type="entry name" value="CARBOXY-TERMINAL PROCESSING PROTEASE CTPA"/>
    <property type="match status" value="1"/>
</dbReference>
<evidence type="ECO:0000256" key="1">
    <source>
        <dbReference type="ARBA" id="ARBA00009179"/>
    </source>
</evidence>
<dbReference type="CDD" id="cd06782">
    <property type="entry name" value="cpPDZ_CPP-like"/>
    <property type="match status" value="1"/>
</dbReference>
<dbReference type="AlphaFoldDB" id="V2XIH4"/>
<dbReference type="GO" id="GO:0006508">
    <property type="term" value="P:proteolysis"/>
    <property type="evidence" value="ECO:0007669"/>
    <property type="project" value="UniProtKB-KW"/>
</dbReference>
<dbReference type="Proteomes" id="UP000018227">
    <property type="component" value="Unassembled WGS sequence"/>
</dbReference>
<dbReference type="SUPFAM" id="SSF50156">
    <property type="entry name" value="PDZ domain-like"/>
    <property type="match status" value="1"/>
</dbReference>
<evidence type="ECO:0000256" key="5">
    <source>
        <dbReference type="RuleBase" id="RU004404"/>
    </source>
</evidence>
<dbReference type="Gene3D" id="3.90.226.10">
    <property type="entry name" value="2-enoyl-CoA Hydratase, Chain A, domain 1"/>
    <property type="match status" value="1"/>
</dbReference>
<evidence type="ECO:0000256" key="3">
    <source>
        <dbReference type="ARBA" id="ARBA00022801"/>
    </source>
</evidence>
<comment type="similarity">
    <text evidence="1 5">Belongs to the peptidase S41A family.</text>
</comment>
<dbReference type="Gene3D" id="2.30.42.10">
    <property type="match status" value="1"/>
</dbReference>
<accession>V2XIH4</accession>
<dbReference type="PANTHER" id="PTHR32060">
    <property type="entry name" value="TAIL-SPECIFIC PROTEASE"/>
    <property type="match status" value="1"/>
</dbReference>
<keyword evidence="3 5" id="KW-0378">Hydrolase</keyword>
<comment type="caution">
    <text evidence="7">The sequence shown here is derived from an EMBL/GenBank/DDBJ whole genome shotgun (WGS) entry which is preliminary data.</text>
</comment>
<dbReference type="InterPro" id="IPR005151">
    <property type="entry name" value="Tail-specific_protease"/>
</dbReference>
<dbReference type="GO" id="GO:0008236">
    <property type="term" value="F:serine-type peptidase activity"/>
    <property type="evidence" value="ECO:0007669"/>
    <property type="project" value="UniProtKB-KW"/>
</dbReference>
<keyword evidence="8" id="KW-1185">Reference proteome</keyword>
<dbReference type="Pfam" id="PF03572">
    <property type="entry name" value="Peptidase_S41"/>
    <property type="match status" value="1"/>
</dbReference>
<dbReference type="PROSITE" id="PS51257">
    <property type="entry name" value="PROKAR_LIPOPROTEIN"/>
    <property type="match status" value="1"/>
</dbReference>
<dbReference type="CDD" id="cd07560">
    <property type="entry name" value="Peptidase_S41_CPP"/>
    <property type="match status" value="1"/>
</dbReference>
<protein>
    <submittedName>
        <fullName evidence="7">Peptidase, S41 family</fullName>
    </submittedName>
</protein>
<dbReference type="InterPro" id="IPR001478">
    <property type="entry name" value="PDZ"/>
</dbReference>
<feature type="domain" description="PDZ" evidence="6">
    <location>
        <begin position="109"/>
        <end position="179"/>
    </location>
</feature>
<evidence type="ECO:0000256" key="2">
    <source>
        <dbReference type="ARBA" id="ARBA00022670"/>
    </source>
</evidence>
<dbReference type="HOGENOM" id="CLU_017295_3_1_9"/>
<organism evidence="7 8">
    <name type="scientific">Catonella morbi ATCC 51271</name>
    <dbReference type="NCBI Taxonomy" id="592026"/>
    <lineage>
        <taxon>Bacteria</taxon>
        <taxon>Bacillati</taxon>
        <taxon>Bacillota</taxon>
        <taxon>Clostridia</taxon>
        <taxon>Lachnospirales</taxon>
        <taxon>Lachnospiraceae</taxon>
        <taxon>Catonella</taxon>
    </lineage>
</organism>
<evidence type="ECO:0000256" key="4">
    <source>
        <dbReference type="ARBA" id="ARBA00022825"/>
    </source>
</evidence>
<dbReference type="InterPro" id="IPR036034">
    <property type="entry name" value="PDZ_sf"/>
</dbReference>
<keyword evidence="4 5" id="KW-0720">Serine protease</keyword>
<dbReference type="InterPro" id="IPR004447">
    <property type="entry name" value="Peptidase_S41A"/>
</dbReference>
<sequence length="417" mass="46598">MEAILNKFIIKNTGSLILAVACVLNVQFSINMERALAAVSEKRAQEIKTELQPLIEIVNKYYYEDVDTAKMLDEVFKSENDETGIDNIAKKFVKKLNDPYSEYYTTKELESFSRGLKGEYYGIGVEIAKDEKTGGIRITNVFDRSPAKKAKLKKGDIILKAGKKDLTRLTLAESSKYVKGKKGSKVTLTILRDKLTKKIVVERNEVVIPTVFSKTYNKGKIGYLRVSGFLENTADEFIKALDKLDSTGIEGLVIDLRDNGGGLVDTAHKMLERILPDGEEVYSFGFKDGKKEYYKTGFNKKESDRKFELPILILINGNSASASELFAGALKDHGYAETVGEVSYGKGVAQSVLEIRDKENKVIKGGIKLTTIKYYLPNGESINKTGIKPDYKIKDDIGTVKDEQLEKALQELNKMID</sequence>
<dbReference type="STRING" id="592026.GCWU0000282_002797"/>
<proteinExistence type="inferred from homology"/>